<dbReference type="SUPFAM" id="SSF55469">
    <property type="entry name" value="FMN-dependent nitroreductase-like"/>
    <property type="match status" value="1"/>
</dbReference>
<dbReference type="InterPro" id="IPR000415">
    <property type="entry name" value="Nitroreductase-like"/>
</dbReference>
<dbReference type="PaxDb" id="67767-A0A0J7K3T3"/>
<dbReference type="GO" id="GO:0016491">
    <property type="term" value="F:oxidoreductase activity"/>
    <property type="evidence" value="ECO:0007669"/>
    <property type="project" value="InterPro"/>
</dbReference>
<name>A0A0J7K3T3_LASNI</name>
<protein>
    <submittedName>
        <fullName evidence="1">Oxidoreductase</fullName>
    </submittedName>
</protein>
<dbReference type="InterPro" id="IPR052530">
    <property type="entry name" value="NAD(P)H_nitroreductase"/>
</dbReference>
<accession>A0A0J7K3T3</accession>
<evidence type="ECO:0000313" key="2">
    <source>
        <dbReference type="Proteomes" id="UP000036403"/>
    </source>
</evidence>
<dbReference type="AlphaFoldDB" id="A0A0J7K3T3"/>
<dbReference type="Proteomes" id="UP000036403">
    <property type="component" value="Unassembled WGS sequence"/>
</dbReference>
<dbReference type="Gene3D" id="3.40.109.10">
    <property type="entry name" value="NADH Oxidase"/>
    <property type="match status" value="1"/>
</dbReference>
<sequence length="189" mass="20685">MRCFLDEIPKIIFFRLRGPAVKFREILIGAFGNHNGMDFSLWGNIMKGEAIFIFAKIVAQAAHRQNAEIGEKKLARLERRFSDVPMAIAIGAEFVPDCAIPRAEQEYSVAAGAMNILNALSFSGFGGVWVSGAYGEDAQLRKELGLSEDHEKGGLLGFLLVGSVPERVSGLGPKKRPALEDHVLEWAKA</sequence>
<dbReference type="PANTHER" id="PTHR43821">
    <property type="entry name" value="NAD(P)H NITROREDUCTASE YDJA-RELATED"/>
    <property type="match status" value="1"/>
</dbReference>
<gene>
    <name evidence="1" type="ORF">RF55_16741</name>
</gene>
<dbReference type="PANTHER" id="PTHR43821:SF1">
    <property type="entry name" value="NAD(P)H NITROREDUCTASE YDJA-RELATED"/>
    <property type="match status" value="1"/>
</dbReference>
<dbReference type="EMBL" id="LBMM01014895">
    <property type="protein sequence ID" value="KMQ85007.1"/>
    <property type="molecule type" value="Genomic_DNA"/>
</dbReference>
<evidence type="ECO:0000313" key="1">
    <source>
        <dbReference type="EMBL" id="KMQ85007.1"/>
    </source>
</evidence>
<reference evidence="1 2" key="1">
    <citation type="submission" date="2015-04" db="EMBL/GenBank/DDBJ databases">
        <title>Lasius niger genome sequencing.</title>
        <authorList>
            <person name="Konorov E.A."/>
            <person name="Nikitin M.A."/>
            <person name="Kirill M.V."/>
            <person name="Chang P."/>
        </authorList>
    </citation>
    <scope>NUCLEOTIDE SEQUENCE [LARGE SCALE GENOMIC DNA]</scope>
    <source>
        <tissue evidence="1">Whole</tissue>
    </source>
</reference>
<proteinExistence type="predicted"/>
<keyword evidence="2" id="KW-1185">Reference proteome</keyword>
<organism evidence="1 2">
    <name type="scientific">Lasius niger</name>
    <name type="common">Black garden ant</name>
    <dbReference type="NCBI Taxonomy" id="67767"/>
    <lineage>
        <taxon>Eukaryota</taxon>
        <taxon>Metazoa</taxon>
        <taxon>Ecdysozoa</taxon>
        <taxon>Arthropoda</taxon>
        <taxon>Hexapoda</taxon>
        <taxon>Insecta</taxon>
        <taxon>Pterygota</taxon>
        <taxon>Neoptera</taxon>
        <taxon>Endopterygota</taxon>
        <taxon>Hymenoptera</taxon>
        <taxon>Apocrita</taxon>
        <taxon>Aculeata</taxon>
        <taxon>Formicoidea</taxon>
        <taxon>Formicidae</taxon>
        <taxon>Formicinae</taxon>
        <taxon>Lasius</taxon>
        <taxon>Lasius</taxon>
    </lineage>
</organism>
<comment type="caution">
    <text evidence="1">The sequence shown here is derived from an EMBL/GenBank/DDBJ whole genome shotgun (WGS) entry which is preliminary data.</text>
</comment>